<sequence>MEKILGLLRQFPFVRNPYSPHSFVRLDAFQKQFTIVCSGVMNMPDKAPGIGYRQTTSEYIVGYCSLIEDAIRLCTSRFYDLYAYPKIETAASFEPRMIEIYYTGAHAYPLGAPLSSISAERVLKGFIGEHEVIWYRPSAVVDEISALAEWMENFHHQVCEQMTSGDVDVARDARREARELNDFFISLKWRPFVLKALNQTGATCSAGPRPAFGGD</sequence>
<dbReference type="Proteomes" id="UP000520592">
    <property type="component" value="Unassembled WGS sequence"/>
</dbReference>
<evidence type="ECO:0000313" key="1">
    <source>
        <dbReference type="EMBL" id="NWC34148.1"/>
    </source>
</evidence>
<proteinExistence type="predicted"/>
<dbReference type="AlphaFoldDB" id="A0A7Y7YD23"/>
<dbReference type="EMBL" id="JACAQD010000019">
    <property type="protein sequence ID" value="NWC34148.1"/>
    <property type="molecule type" value="Genomic_DNA"/>
</dbReference>
<comment type="caution">
    <text evidence="1">The sequence shown here is derived from an EMBL/GenBank/DDBJ whole genome shotgun (WGS) entry which is preliminary data.</text>
</comment>
<organism evidence="1 2">
    <name type="scientific">Pseudomonas gingeri</name>
    <dbReference type="NCBI Taxonomy" id="117681"/>
    <lineage>
        <taxon>Bacteria</taxon>
        <taxon>Pseudomonadati</taxon>
        <taxon>Pseudomonadota</taxon>
        <taxon>Gammaproteobacteria</taxon>
        <taxon>Pseudomonadales</taxon>
        <taxon>Pseudomonadaceae</taxon>
        <taxon>Pseudomonas</taxon>
    </lineage>
</organism>
<protein>
    <submittedName>
        <fullName evidence="1">Uncharacterized protein</fullName>
    </submittedName>
</protein>
<dbReference type="RefSeq" id="WP_177058595.1">
    <property type="nucleotide sequence ID" value="NZ_JACAPS010000019.1"/>
</dbReference>
<gene>
    <name evidence="1" type="ORF">HX876_17295</name>
</gene>
<evidence type="ECO:0000313" key="2">
    <source>
        <dbReference type="Proteomes" id="UP000520592"/>
    </source>
</evidence>
<reference evidence="1 2" key="1">
    <citation type="submission" date="2020-04" db="EMBL/GenBank/DDBJ databases">
        <title>Molecular characterization of pseudomonads from Agaricus bisporus reveal novel blotch 2 pathogens in Western Europe.</title>
        <authorList>
            <person name="Taparia T."/>
            <person name="Krijger M."/>
            <person name="Haynes E."/>
            <person name="Elpinstone J.G."/>
            <person name="Noble R."/>
            <person name="Van Der Wolf J."/>
        </authorList>
    </citation>
    <scope>NUCLEOTIDE SEQUENCE [LARGE SCALE GENOMIC DNA]</scope>
    <source>
        <strain evidence="1 2">IPO3737</strain>
    </source>
</reference>
<accession>A0A7Y7YD23</accession>
<name>A0A7Y7YD23_9PSED</name>